<keyword evidence="2" id="KW-1185">Reference proteome</keyword>
<accession>A0A922HZN9</accession>
<gene>
    <name evidence="1" type="ORF">DERF_009687</name>
</gene>
<dbReference type="AlphaFoldDB" id="A0A922HZN9"/>
<reference evidence="1" key="1">
    <citation type="submission" date="2013-05" db="EMBL/GenBank/DDBJ databases">
        <authorList>
            <person name="Yim A.K.Y."/>
            <person name="Chan T.F."/>
            <person name="Ji K.M."/>
            <person name="Liu X.Y."/>
            <person name="Zhou J.W."/>
            <person name="Li R.Q."/>
            <person name="Yang K.Y."/>
            <person name="Li J."/>
            <person name="Li M."/>
            <person name="Law P.T.W."/>
            <person name="Wu Y.L."/>
            <person name="Cai Z.L."/>
            <person name="Qin H."/>
            <person name="Bao Y."/>
            <person name="Leung R.K.K."/>
            <person name="Ng P.K.S."/>
            <person name="Zou J."/>
            <person name="Zhong X.J."/>
            <person name="Ran P.X."/>
            <person name="Zhong N.S."/>
            <person name="Liu Z.G."/>
            <person name="Tsui S.K.W."/>
        </authorList>
    </citation>
    <scope>NUCLEOTIDE SEQUENCE</scope>
    <source>
        <strain evidence="1">Derf</strain>
        <tissue evidence="1">Whole organism</tissue>
    </source>
</reference>
<organism evidence="1 2">
    <name type="scientific">Dermatophagoides farinae</name>
    <name type="common">American house dust mite</name>
    <dbReference type="NCBI Taxonomy" id="6954"/>
    <lineage>
        <taxon>Eukaryota</taxon>
        <taxon>Metazoa</taxon>
        <taxon>Ecdysozoa</taxon>
        <taxon>Arthropoda</taxon>
        <taxon>Chelicerata</taxon>
        <taxon>Arachnida</taxon>
        <taxon>Acari</taxon>
        <taxon>Acariformes</taxon>
        <taxon>Sarcoptiformes</taxon>
        <taxon>Astigmata</taxon>
        <taxon>Psoroptidia</taxon>
        <taxon>Analgoidea</taxon>
        <taxon>Pyroglyphidae</taxon>
        <taxon>Dermatophagoidinae</taxon>
        <taxon>Dermatophagoides</taxon>
    </lineage>
</organism>
<protein>
    <submittedName>
        <fullName evidence="1">Uncharacterized protein</fullName>
    </submittedName>
</protein>
<evidence type="ECO:0000313" key="2">
    <source>
        <dbReference type="Proteomes" id="UP000790347"/>
    </source>
</evidence>
<dbReference type="EMBL" id="ASGP02000004">
    <property type="protein sequence ID" value="KAH9511216.1"/>
    <property type="molecule type" value="Genomic_DNA"/>
</dbReference>
<evidence type="ECO:0000313" key="1">
    <source>
        <dbReference type="EMBL" id="KAH9511216.1"/>
    </source>
</evidence>
<reference evidence="1" key="2">
    <citation type="journal article" date="2022" name="Res Sq">
        <title>Comparative Genomics Reveals Insights into the Divergent Evolution of Astigmatic Mites and Household Pest Adaptations.</title>
        <authorList>
            <person name="Xiong Q."/>
            <person name="Wan A.T.-Y."/>
            <person name="Liu X.-Y."/>
            <person name="Fung C.S.-H."/>
            <person name="Xiao X."/>
            <person name="Malainual N."/>
            <person name="Hou J."/>
            <person name="Wang L."/>
            <person name="Wang M."/>
            <person name="Yang K."/>
            <person name="Cui Y."/>
            <person name="Leung E."/>
            <person name="Nong W."/>
            <person name="Shin S.-K."/>
            <person name="Au S."/>
            <person name="Jeong K.Y."/>
            <person name="Chew F.T."/>
            <person name="Hui J."/>
            <person name="Leung T.F."/>
            <person name="Tungtrongchitr A."/>
            <person name="Zhong N."/>
            <person name="Liu Z."/>
            <person name="Tsui S."/>
        </authorList>
    </citation>
    <scope>NUCLEOTIDE SEQUENCE</scope>
    <source>
        <strain evidence="1">Derf</strain>
        <tissue evidence="1">Whole organism</tissue>
    </source>
</reference>
<comment type="caution">
    <text evidence="1">The sequence shown here is derived from an EMBL/GenBank/DDBJ whole genome shotgun (WGS) entry which is preliminary data.</text>
</comment>
<proteinExistence type="predicted"/>
<dbReference type="Proteomes" id="UP000790347">
    <property type="component" value="Unassembled WGS sequence"/>
</dbReference>
<sequence length="59" mass="6778">MTSFFENSSSSFNLNPFSVLALVAFEEEVSQFKTGGILEFIRKMIFQFELKNSFKVEGE</sequence>
<name>A0A922HZN9_DERFA</name>